<dbReference type="Gene3D" id="3.40.190.10">
    <property type="entry name" value="Periplasmic binding protein-like II"/>
    <property type="match status" value="2"/>
</dbReference>
<keyword evidence="2" id="KW-0813">Transport</keyword>
<dbReference type="RefSeq" id="WP_123380536.1">
    <property type="nucleotide sequence ID" value="NZ_RJKN01000006.1"/>
</dbReference>
<dbReference type="PANTHER" id="PTHR30061:SF50">
    <property type="entry name" value="MALTOSE_MALTODEXTRIN-BINDING PERIPLASMIC PROTEIN"/>
    <property type="match status" value="1"/>
</dbReference>
<feature type="chain" id="PRO_5038576172" evidence="4">
    <location>
        <begin position="28"/>
        <end position="447"/>
    </location>
</feature>
<evidence type="ECO:0000256" key="4">
    <source>
        <dbReference type="SAM" id="SignalP"/>
    </source>
</evidence>
<evidence type="ECO:0000256" key="2">
    <source>
        <dbReference type="ARBA" id="ARBA00022448"/>
    </source>
</evidence>
<dbReference type="GO" id="GO:0015768">
    <property type="term" value="P:maltose transport"/>
    <property type="evidence" value="ECO:0007669"/>
    <property type="project" value="TreeGrafter"/>
</dbReference>
<protein>
    <submittedName>
        <fullName evidence="5">Carbohydrate ABC transporter substrate-binding protein (CUT1 family)</fullName>
    </submittedName>
</protein>
<dbReference type="InParanoid" id="A0A3N1GWZ6"/>
<evidence type="ECO:0000313" key="5">
    <source>
        <dbReference type="EMBL" id="ROP34642.1"/>
    </source>
</evidence>
<dbReference type="InterPro" id="IPR006059">
    <property type="entry name" value="SBP"/>
</dbReference>
<dbReference type="SUPFAM" id="SSF53850">
    <property type="entry name" value="Periplasmic binding protein-like II"/>
    <property type="match status" value="1"/>
</dbReference>
<name>A0A3N1GWZ6_9ACTN</name>
<dbReference type="AlphaFoldDB" id="A0A3N1GWZ6"/>
<dbReference type="GO" id="GO:0055052">
    <property type="term" value="C:ATP-binding cassette (ABC) transporter complex, substrate-binding subunit-containing"/>
    <property type="evidence" value="ECO:0007669"/>
    <property type="project" value="TreeGrafter"/>
</dbReference>
<dbReference type="OrthoDB" id="3495561at2"/>
<evidence type="ECO:0000256" key="3">
    <source>
        <dbReference type="ARBA" id="ARBA00022729"/>
    </source>
</evidence>
<comment type="similarity">
    <text evidence="1">Belongs to the bacterial solute-binding protein 1 family.</text>
</comment>
<gene>
    <name evidence="5" type="ORF">EDC03_2458</name>
</gene>
<feature type="signal peptide" evidence="4">
    <location>
        <begin position="1"/>
        <end position="27"/>
    </location>
</feature>
<evidence type="ECO:0000313" key="6">
    <source>
        <dbReference type="Proteomes" id="UP000276232"/>
    </source>
</evidence>
<dbReference type="EMBL" id="RJKN01000006">
    <property type="protein sequence ID" value="ROP34642.1"/>
    <property type="molecule type" value="Genomic_DNA"/>
</dbReference>
<dbReference type="PANTHER" id="PTHR30061">
    <property type="entry name" value="MALTOSE-BINDING PERIPLASMIC PROTEIN"/>
    <property type="match status" value="1"/>
</dbReference>
<keyword evidence="3 4" id="KW-0732">Signal</keyword>
<dbReference type="Pfam" id="PF01547">
    <property type="entry name" value="SBP_bac_1"/>
    <property type="match status" value="1"/>
</dbReference>
<proteinExistence type="inferred from homology"/>
<comment type="caution">
    <text evidence="5">The sequence shown here is derived from an EMBL/GenBank/DDBJ whole genome shotgun (WGS) entry which is preliminary data.</text>
</comment>
<accession>A0A3N1GWZ6</accession>
<organism evidence="5 6">
    <name type="scientific">Pseudokineococcus lusitanus</name>
    <dbReference type="NCBI Taxonomy" id="763993"/>
    <lineage>
        <taxon>Bacteria</taxon>
        <taxon>Bacillati</taxon>
        <taxon>Actinomycetota</taxon>
        <taxon>Actinomycetes</taxon>
        <taxon>Kineosporiales</taxon>
        <taxon>Kineosporiaceae</taxon>
        <taxon>Pseudokineococcus</taxon>
    </lineage>
</organism>
<dbReference type="GO" id="GO:0042956">
    <property type="term" value="P:maltodextrin transmembrane transport"/>
    <property type="evidence" value="ECO:0007669"/>
    <property type="project" value="TreeGrafter"/>
</dbReference>
<evidence type="ECO:0000256" key="1">
    <source>
        <dbReference type="ARBA" id="ARBA00008520"/>
    </source>
</evidence>
<dbReference type="GO" id="GO:1901982">
    <property type="term" value="F:maltose binding"/>
    <property type="evidence" value="ECO:0007669"/>
    <property type="project" value="TreeGrafter"/>
</dbReference>
<dbReference type="Proteomes" id="UP000276232">
    <property type="component" value="Unassembled WGS sequence"/>
</dbReference>
<keyword evidence="6" id="KW-1185">Reference proteome</keyword>
<reference evidence="5 6" key="1">
    <citation type="journal article" date="2015" name="Stand. Genomic Sci.">
        <title>Genomic Encyclopedia of Bacterial and Archaeal Type Strains, Phase III: the genomes of soil and plant-associated and newly described type strains.</title>
        <authorList>
            <person name="Whitman W.B."/>
            <person name="Woyke T."/>
            <person name="Klenk H.P."/>
            <person name="Zhou Y."/>
            <person name="Lilburn T.G."/>
            <person name="Beck B.J."/>
            <person name="De Vos P."/>
            <person name="Vandamme P."/>
            <person name="Eisen J.A."/>
            <person name="Garrity G."/>
            <person name="Hugenholtz P."/>
            <person name="Kyrpides N.C."/>
        </authorList>
    </citation>
    <scope>NUCLEOTIDE SEQUENCE [LARGE SCALE GENOMIC DNA]</scope>
    <source>
        <strain evidence="5 6">CECT 7306</strain>
    </source>
</reference>
<sequence length="447" mass="47658">MRTRAPHRAAVATAAALALALPLGACGAPQAVDAETAATARGPITIWYSNNPQEVAWGEQMVAAWNAAHPDEPVRAQEIPAGTSSEAVLSASITAGNAPCLVFNTSPAAVPEFERQGGLVDLDTLPPGEDGQTATDYVTARSGDLAEQYASEDGHFRQLPWKSNPVMVLYDKEAFAAAGLDPEDPPLGTYDELLETARTIVGSGAAPNGLYPSPSSQFFQPWFDFYPFYAAQTGGTQLVEDGRPTFDDADGEAVFDLWRTMYAEGLSSPEIYNGDAFADGAAAMSMAGPWAVAAYTDTVDWGVVPVPTAEGTPADETWSFSDAKNIALYSACENRATAWDLARFATSEEQDRLLLEMTGQMPLRSDLLGTYPDWFAENPAYVPFAEQAARTVEVPNVTSSTKVWQAFRNAWSAGVIFRSEPVGQALDEASSDVADLVSADAARGERS</sequence>